<feature type="repeat" description="ANK" evidence="3">
    <location>
        <begin position="270"/>
        <end position="302"/>
    </location>
</feature>
<feature type="repeat" description="ANK" evidence="3">
    <location>
        <begin position="118"/>
        <end position="150"/>
    </location>
</feature>
<feature type="repeat" description="ANK" evidence="3">
    <location>
        <begin position="151"/>
        <end position="183"/>
    </location>
</feature>
<organism evidence="5 6">
    <name type="scientific">Rotaria magnacalcarata</name>
    <dbReference type="NCBI Taxonomy" id="392030"/>
    <lineage>
        <taxon>Eukaryota</taxon>
        <taxon>Metazoa</taxon>
        <taxon>Spiralia</taxon>
        <taxon>Gnathifera</taxon>
        <taxon>Rotifera</taxon>
        <taxon>Eurotatoria</taxon>
        <taxon>Bdelloidea</taxon>
        <taxon>Philodinida</taxon>
        <taxon>Philodinidae</taxon>
        <taxon>Rotaria</taxon>
    </lineage>
</organism>
<comment type="caution">
    <text evidence="5">The sequence shown here is derived from an EMBL/GenBank/DDBJ whole genome shotgun (WGS) entry which is preliminary data.</text>
</comment>
<dbReference type="Proteomes" id="UP000663834">
    <property type="component" value="Unassembled WGS sequence"/>
</dbReference>
<feature type="repeat" description="ANK" evidence="3">
    <location>
        <begin position="392"/>
        <end position="424"/>
    </location>
</feature>
<dbReference type="Pfam" id="PF12796">
    <property type="entry name" value="Ank_2"/>
    <property type="match status" value="3"/>
</dbReference>
<dbReference type="SUPFAM" id="SSF48403">
    <property type="entry name" value="Ankyrin repeat"/>
    <property type="match status" value="1"/>
</dbReference>
<reference evidence="5" key="1">
    <citation type="submission" date="2021-02" db="EMBL/GenBank/DDBJ databases">
        <authorList>
            <person name="Nowell W R."/>
        </authorList>
    </citation>
    <scope>NUCLEOTIDE SEQUENCE</scope>
</reference>
<proteinExistence type="predicted"/>
<dbReference type="SMART" id="SM00248">
    <property type="entry name" value="ANK"/>
    <property type="match status" value="6"/>
</dbReference>
<dbReference type="SUPFAM" id="SSF46565">
    <property type="entry name" value="Chaperone J-domain"/>
    <property type="match status" value="1"/>
</dbReference>
<dbReference type="InterPro" id="IPR001623">
    <property type="entry name" value="DnaJ_domain"/>
</dbReference>
<evidence type="ECO:0000256" key="2">
    <source>
        <dbReference type="ARBA" id="ARBA00023043"/>
    </source>
</evidence>
<dbReference type="PANTHER" id="PTHR24198:SF165">
    <property type="entry name" value="ANKYRIN REPEAT-CONTAINING PROTEIN-RELATED"/>
    <property type="match status" value="1"/>
</dbReference>
<dbReference type="PROSITE" id="PS50088">
    <property type="entry name" value="ANK_REPEAT"/>
    <property type="match status" value="5"/>
</dbReference>
<name>A0A815DKY5_9BILA</name>
<dbReference type="Gene3D" id="1.25.40.20">
    <property type="entry name" value="Ankyrin repeat-containing domain"/>
    <property type="match status" value="3"/>
</dbReference>
<dbReference type="InterPro" id="IPR036869">
    <property type="entry name" value="J_dom_sf"/>
</dbReference>
<dbReference type="PROSITE" id="PS50297">
    <property type="entry name" value="ANK_REP_REGION"/>
    <property type="match status" value="4"/>
</dbReference>
<feature type="repeat" description="ANK" evidence="3">
    <location>
        <begin position="357"/>
        <end position="389"/>
    </location>
</feature>
<keyword evidence="1" id="KW-0677">Repeat</keyword>
<dbReference type="OrthoDB" id="341259at2759"/>
<dbReference type="PANTHER" id="PTHR24198">
    <property type="entry name" value="ANKYRIN REPEAT AND PROTEIN KINASE DOMAIN-CONTAINING PROTEIN"/>
    <property type="match status" value="1"/>
</dbReference>
<dbReference type="Gene3D" id="1.10.287.110">
    <property type="entry name" value="DnaJ domain"/>
    <property type="match status" value="1"/>
</dbReference>
<dbReference type="Pfam" id="PF00226">
    <property type="entry name" value="DnaJ"/>
    <property type="match status" value="1"/>
</dbReference>
<dbReference type="EMBL" id="CAJNOW010000825">
    <property type="protein sequence ID" value="CAF1295032.1"/>
    <property type="molecule type" value="Genomic_DNA"/>
</dbReference>
<accession>A0A815DKY5</accession>
<dbReference type="AlphaFoldDB" id="A0A815DKY5"/>
<evidence type="ECO:0000313" key="6">
    <source>
        <dbReference type="Proteomes" id="UP000663834"/>
    </source>
</evidence>
<evidence type="ECO:0000313" key="5">
    <source>
        <dbReference type="EMBL" id="CAF1295032.1"/>
    </source>
</evidence>
<dbReference type="PRINTS" id="PR01415">
    <property type="entry name" value="ANKYRIN"/>
</dbReference>
<feature type="domain" description="J" evidence="4">
    <location>
        <begin position="13"/>
        <end position="73"/>
    </location>
</feature>
<gene>
    <name evidence="5" type="ORF">KQP761_LOCUS4483</name>
</gene>
<dbReference type="CDD" id="cd06257">
    <property type="entry name" value="DnaJ"/>
    <property type="match status" value="1"/>
</dbReference>
<evidence type="ECO:0000259" key="4">
    <source>
        <dbReference type="PROSITE" id="PS50076"/>
    </source>
</evidence>
<keyword evidence="2 3" id="KW-0040">ANK repeat</keyword>
<evidence type="ECO:0000256" key="3">
    <source>
        <dbReference type="PROSITE-ProRule" id="PRU00023"/>
    </source>
</evidence>
<evidence type="ECO:0000256" key="1">
    <source>
        <dbReference type="ARBA" id="ARBA00022737"/>
    </source>
</evidence>
<sequence>MLSQLIQAVPSKTPYKILEVPENINFVALRGCYRRIIHQYKQNQISAEEFRLKVRAYETLSDYDKRKKYDSSKEWISDLPLSQYTTQQLAAEPVLISTLIDRLDHASITEINAQDPITGQTILYVAARAGNVVAVQYLIDQEAKPELSQRTKSTALHVASFYGHADVVRCLLESGVDYRILNVGGQTAEDEAANDDVKQMFSELKQTPYVRAAVNDIDWFLNNSLIQHIDEEYYGQRQTLLHCASKKGHFDLVSLLVEKLSANLNIVDVNGNSALHLACYGGHIAIVDYLINKGCNSTFYNRWGLTAEQEGSKHGDKIMNIFRSIRGQNMFERARQGIDWWFEYYFGTQSPDTIDSEGISVLHHACCHGQYNIAKWLLEHQANINIQTRKTPKNTPLHGAKYHGHLNIVELLLEYGADITIQNDLNLTIFEQGFSKEINLDRARLIHRLLVAYQSNLSANKLIDVHIYLEDNQDDDPNLKIQLHHATTYDDLLYVLSTKFLNNEQSHFSIAGRSLNFQTKETTLLSAVCRARYRDSKLIDTPLCLVLHKKPYAEKTSNECNIHQDPEFDFHVFNKYFQSVGIVTHFQLKPSTDEQTINVDDLTFTFSGGSIKNDLEFEVRAIFSPVHEIFRSSECICLFETSLYEDTSKLLKLPLVSMANAAYARLYTLAISTPYWFSCNTRRARLPMLNGIHAFIQHINIIPMLLTLPVDDMVIGVSINQPLISREKPVQCTCLSLQKHDPINFPEIAYHGTNISFVQSIIADGLVVPTTVVSAGKCITRRENHIRRGREASSIADFVDAIFLSPSVHYSCDPTYAVAFEYGDQQLLPVLECSVRKNSYSCFPCTVPSYTPHPDDNMQTIEWRMLDSENIVINAVLFIPKIDSLEVTKRERINKLTT</sequence>
<dbReference type="PROSITE" id="PS50076">
    <property type="entry name" value="DNAJ_2"/>
    <property type="match status" value="1"/>
</dbReference>
<dbReference type="InterPro" id="IPR036770">
    <property type="entry name" value="Ankyrin_rpt-contain_sf"/>
</dbReference>
<protein>
    <recommendedName>
        <fullName evidence="4">J domain-containing protein</fullName>
    </recommendedName>
</protein>
<dbReference type="InterPro" id="IPR002110">
    <property type="entry name" value="Ankyrin_rpt"/>
</dbReference>